<dbReference type="GO" id="GO:0006402">
    <property type="term" value="P:mRNA catabolic process"/>
    <property type="evidence" value="ECO:0007669"/>
    <property type="project" value="InterPro"/>
</dbReference>
<comment type="caution">
    <text evidence="4">The sequence shown here is derived from an EMBL/GenBank/DDBJ whole genome shotgun (WGS) entry which is preliminary data.</text>
</comment>
<dbReference type="GO" id="GO:0044781">
    <property type="term" value="P:bacterial-type flagellum organization"/>
    <property type="evidence" value="ECO:0007669"/>
    <property type="project" value="UniProtKB-KW"/>
</dbReference>
<dbReference type="Proteomes" id="UP000048984">
    <property type="component" value="Unassembled WGS sequence"/>
</dbReference>
<keyword evidence="5" id="KW-1185">Reference proteome</keyword>
<evidence type="ECO:0000256" key="2">
    <source>
        <dbReference type="ARBA" id="ARBA00022795"/>
    </source>
</evidence>
<sequence>MALKVELKPGERIIIGDCVITNDNQRTRLFIEGDAPILREKDVLPPKTATTGAKRIYLAIQLMYLARNHEKYWVEYQILKSEFLDAAPSALPIIQEIEKEMLTGNLYKSIKAAKALIEFEEGLLDHAQRKFGLREDSSEDGQPA</sequence>
<name>A0A0P6W1U9_9HYPH</name>
<dbReference type="InterPro" id="IPR009967">
    <property type="entry name" value="Flagellum_FlbT"/>
</dbReference>
<dbReference type="AlphaFoldDB" id="A0A0P6W1U9"/>
<evidence type="ECO:0000313" key="5">
    <source>
        <dbReference type="Proteomes" id="UP000048984"/>
    </source>
</evidence>
<keyword evidence="4" id="KW-0966">Cell projection</keyword>
<evidence type="ECO:0000256" key="1">
    <source>
        <dbReference type="ARBA" id="ARBA00022491"/>
    </source>
</evidence>
<dbReference type="RefSeq" id="WP_054357898.1">
    <property type="nucleotide sequence ID" value="NZ_JAPCYQ010000001.1"/>
</dbReference>
<gene>
    <name evidence="4" type="primary">flbT</name>
    <name evidence="4" type="ORF">ABB55_05415</name>
</gene>
<dbReference type="GO" id="GO:1902209">
    <property type="term" value="P:negative regulation of bacterial-type flagellum assembly"/>
    <property type="evidence" value="ECO:0007669"/>
    <property type="project" value="InterPro"/>
</dbReference>
<reference evidence="4 5" key="1">
    <citation type="submission" date="2015-09" db="EMBL/GenBank/DDBJ databases">
        <authorList>
            <person name="Jackson K.R."/>
            <person name="Lunt B.L."/>
            <person name="Fisher J.N.B."/>
            <person name="Gardner A.V."/>
            <person name="Bailey M.E."/>
            <person name="Deus L.M."/>
            <person name="Earl A.S."/>
            <person name="Gibby P.D."/>
            <person name="Hartmann K.A."/>
            <person name="Liu J.E."/>
            <person name="Manci A.M."/>
            <person name="Nielsen D.A."/>
            <person name="Solomon M.B."/>
            <person name="Breakwell D.P."/>
            <person name="Burnett S.H."/>
            <person name="Grose J.H."/>
        </authorList>
    </citation>
    <scope>NUCLEOTIDE SEQUENCE [LARGE SCALE GENOMIC DNA]</scope>
    <source>
        <strain evidence="4 5">16</strain>
    </source>
</reference>
<dbReference type="NCBIfam" id="NF009432">
    <property type="entry name" value="PRK12791.1"/>
    <property type="match status" value="1"/>
</dbReference>
<evidence type="ECO:0000313" key="4">
    <source>
        <dbReference type="EMBL" id="KPL51735.1"/>
    </source>
</evidence>
<keyword evidence="4" id="KW-0969">Cilium</keyword>
<keyword evidence="3" id="KW-0694">RNA-binding</keyword>
<accession>A0A0P6W1U9</accession>
<reference evidence="4 5" key="2">
    <citation type="submission" date="2015-10" db="EMBL/GenBank/DDBJ databases">
        <title>Draft Genome Sequence of Prosthecomicrobium hirschii ATCC 27832.</title>
        <authorList>
            <person name="Daniel J."/>
            <person name="Givan S.A."/>
            <person name="Brun Y.V."/>
            <person name="Brown P.J."/>
        </authorList>
    </citation>
    <scope>NUCLEOTIDE SEQUENCE [LARGE SCALE GENOMIC DNA]</scope>
    <source>
        <strain evidence="4 5">16</strain>
    </source>
</reference>
<evidence type="ECO:0000256" key="3">
    <source>
        <dbReference type="ARBA" id="ARBA00022884"/>
    </source>
</evidence>
<dbReference type="EMBL" id="LJYW01000001">
    <property type="protein sequence ID" value="KPL51735.1"/>
    <property type="molecule type" value="Genomic_DNA"/>
</dbReference>
<keyword evidence="2" id="KW-1005">Bacterial flagellum biogenesis</keyword>
<dbReference type="GO" id="GO:0048027">
    <property type="term" value="F:mRNA 5'-UTR binding"/>
    <property type="evidence" value="ECO:0007669"/>
    <property type="project" value="InterPro"/>
</dbReference>
<keyword evidence="1" id="KW-0678">Repressor</keyword>
<organism evidence="4 5">
    <name type="scientific">Prosthecodimorpha hirschii</name>
    <dbReference type="NCBI Taxonomy" id="665126"/>
    <lineage>
        <taxon>Bacteria</taxon>
        <taxon>Pseudomonadati</taxon>
        <taxon>Pseudomonadota</taxon>
        <taxon>Alphaproteobacteria</taxon>
        <taxon>Hyphomicrobiales</taxon>
        <taxon>Ancalomicrobiaceae</taxon>
        <taxon>Prosthecodimorpha</taxon>
    </lineage>
</organism>
<dbReference type="OrthoDB" id="8561314at2"/>
<dbReference type="Pfam" id="PF07378">
    <property type="entry name" value="FlbT"/>
    <property type="match status" value="1"/>
</dbReference>
<dbReference type="STRING" id="665126.ABB55_05415"/>
<keyword evidence="4" id="KW-0282">Flagellum</keyword>
<protein>
    <submittedName>
        <fullName evidence="4">Flagellar biosynthesis repressor FlbT</fullName>
    </submittedName>
</protein>
<proteinExistence type="predicted"/>